<dbReference type="InterPro" id="IPR057135">
    <property type="entry name" value="At4g27190-like_LRR"/>
</dbReference>
<dbReference type="Gene3D" id="3.80.10.10">
    <property type="entry name" value="Ribonuclease Inhibitor"/>
    <property type="match status" value="2"/>
</dbReference>
<dbReference type="PANTHER" id="PTHR11017">
    <property type="entry name" value="LEUCINE-RICH REPEAT-CONTAINING PROTEIN"/>
    <property type="match status" value="1"/>
</dbReference>
<dbReference type="PROSITE" id="PS50104">
    <property type="entry name" value="TIR"/>
    <property type="match status" value="1"/>
</dbReference>
<dbReference type="InterPro" id="IPR035897">
    <property type="entry name" value="Toll_tir_struct_dom_sf"/>
</dbReference>
<sequence length="591" mass="67334">MLLWCLNELVKILECREKYGHIVIPVFYHVEPTHVRHQSGTYKKAFTEHGKKHKTEVTEAIRSIIIDFKAIKEIKLMHDIFAKMSRLKFIESFGHDYDDIQDITAAEGFQFLISELRYLYWENYPLKSLPGNFLAEKLVILKLIWSRIEKLWDGVKTLPEVPSSLETLNAIGCSSIKALPEVPQSLNTLDVGQCDSLQSLPKLLSSLNTLDVRECRSLQSLPELPMSLETLDVRGCQSLQSLPELPRLLKFLHINWCISLQSLPKLPVSLETLNATGCESLKIVLFPSTIVEQLKENKNRVFFELCSNLDEHSLKAIELNAQLNMVKFAQRRLSAQDDHEAIYAYPGSSVPEWFKYKTTNDYIIIDDISFVASSPVMGFIFCVVFHKHPYLPPHHVYDIEISISGGEGKGNTFKIEHFWVDESDQVYLINNEFCSDFLISSAEDLTRFEIHVTTYRSISGEQCQDLVNGFGVTPISTFTYDNLVQQMELRDSAPSVPKKTGELSRDPGRIQEGFNSASCLNPGKGGVTNLTLWVELHAGTTRLEHLANMFMINLYIAKKHRFKEFNSGVHGRDATDKEHVARMKKKDGILF</sequence>
<comment type="caution">
    <text evidence="2">The sequence shown here is derived from an EMBL/GenBank/DDBJ whole genome shotgun (WGS) entry which is preliminary data.</text>
</comment>
<dbReference type="InterPro" id="IPR032675">
    <property type="entry name" value="LRR_dom_sf"/>
</dbReference>
<dbReference type="SUPFAM" id="SSF52200">
    <property type="entry name" value="Toll/Interleukin receptor TIR domain"/>
    <property type="match status" value="1"/>
</dbReference>
<protein>
    <recommendedName>
        <fullName evidence="1">TIR domain-containing protein</fullName>
    </recommendedName>
</protein>
<dbReference type="EMBL" id="JBGMDY010000003">
    <property type="protein sequence ID" value="KAL2340314.1"/>
    <property type="molecule type" value="Genomic_DNA"/>
</dbReference>
<accession>A0ABD1MWY8</accession>
<dbReference type="InterPro" id="IPR000157">
    <property type="entry name" value="TIR_dom"/>
</dbReference>
<gene>
    <name evidence="2" type="ORF">Fmac_008254</name>
</gene>
<feature type="domain" description="TIR" evidence="1">
    <location>
        <begin position="1"/>
        <end position="65"/>
    </location>
</feature>
<reference evidence="2 3" key="1">
    <citation type="submission" date="2024-08" db="EMBL/GenBank/DDBJ databases">
        <title>Insights into the chromosomal genome structure of Flemingia macrophylla.</title>
        <authorList>
            <person name="Ding Y."/>
            <person name="Zhao Y."/>
            <person name="Bi W."/>
            <person name="Wu M."/>
            <person name="Zhao G."/>
            <person name="Gong Y."/>
            <person name="Li W."/>
            <person name="Zhang P."/>
        </authorList>
    </citation>
    <scope>NUCLEOTIDE SEQUENCE [LARGE SCALE GENOMIC DNA]</scope>
    <source>
        <strain evidence="2">DYQJB</strain>
        <tissue evidence="2">Leaf</tissue>
    </source>
</reference>
<dbReference type="Pfam" id="PF23247">
    <property type="entry name" value="LRR_RPS2"/>
    <property type="match status" value="1"/>
</dbReference>
<dbReference type="SUPFAM" id="SSF52058">
    <property type="entry name" value="L domain-like"/>
    <property type="match status" value="1"/>
</dbReference>
<dbReference type="AlphaFoldDB" id="A0ABD1MWY8"/>
<organism evidence="2 3">
    <name type="scientific">Flemingia macrophylla</name>
    <dbReference type="NCBI Taxonomy" id="520843"/>
    <lineage>
        <taxon>Eukaryota</taxon>
        <taxon>Viridiplantae</taxon>
        <taxon>Streptophyta</taxon>
        <taxon>Embryophyta</taxon>
        <taxon>Tracheophyta</taxon>
        <taxon>Spermatophyta</taxon>
        <taxon>Magnoliopsida</taxon>
        <taxon>eudicotyledons</taxon>
        <taxon>Gunneridae</taxon>
        <taxon>Pentapetalae</taxon>
        <taxon>rosids</taxon>
        <taxon>fabids</taxon>
        <taxon>Fabales</taxon>
        <taxon>Fabaceae</taxon>
        <taxon>Papilionoideae</taxon>
        <taxon>50 kb inversion clade</taxon>
        <taxon>NPAAA clade</taxon>
        <taxon>indigoferoid/millettioid clade</taxon>
        <taxon>Phaseoleae</taxon>
        <taxon>Flemingia</taxon>
    </lineage>
</organism>
<evidence type="ECO:0000313" key="2">
    <source>
        <dbReference type="EMBL" id="KAL2340314.1"/>
    </source>
</evidence>
<dbReference type="Proteomes" id="UP001603857">
    <property type="component" value="Unassembled WGS sequence"/>
</dbReference>
<name>A0ABD1MWY8_9FABA</name>
<dbReference type="PANTHER" id="PTHR11017:SF479">
    <property type="entry name" value="DISEASE RESISTANCE PROTEIN (TIR-NBS-LRR CLASS) FAMILY"/>
    <property type="match status" value="1"/>
</dbReference>
<proteinExistence type="predicted"/>
<dbReference type="InterPro" id="IPR044974">
    <property type="entry name" value="Disease_R_plants"/>
</dbReference>
<evidence type="ECO:0000259" key="1">
    <source>
        <dbReference type="PROSITE" id="PS50104"/>
    </source>
</evidence>
<dbReference type="SMART" id="SM00364">
    <property type="entry name" value="LRR_BAC"/>
    <property type="match status" value="5"/>
</dbReference>
<dbReference type="Pfam" id="PF01582">
    <property type="entry name" value="TIR"/>
    <property type="match status" value="1"/>
</dbReference>
<dbReference type="Gene3D" id="3.40.50.10140">
    <property type="entry name" value="Toll/interleukin-1 receptor homology (TIR) domain"/>
    <property type="match status" value="1"/>
</dbReference>
<evidence type="ECO:0000313" key="3">
    <source>
        <dbReference type="Proteomes" id="UP001603857"/>
    </source>
</evidence>
<keyword evidence="3" id="KW-1185">Reference proteome</keyword>